<reference evidence="2 3" key="1">
    <citation type="journal article" date="2007" name="Science">
        <title>Sea anemone genome reveals ancestral eumetazoan gene repertoire and genomic organization.</title>
        <authorList>
            <person name="Putnam N.H."/>
            <person name="Srivastava M."/>
            <person name="Hellsten U."/>
            <person name="Dirks B."/>
            <person name="Chapman J."/>
            <person name="Salamov A."/>
            <person name="Terry A."/>
            <person name="Shapiro H."/>
            <person name="Lindquist E."/>
            <person name="Kapitonov V.V."/>
            <person name="Jurka J."/>
            <person name="Genikhovich G."/>
            <person name="Grigoriev I.V."/>
            <person name="Lucas S.M."/>
            <person name="Steele R.E."/>
            <person name="Finnerty J.R."/>
            <person name="Technau U."/>
            <person name="Martindale M.Q."/>
            <person name="Rokhsar D.S."/>
        </authorList>
    </citation>
    <scope>NUCLEOTIDE SEQUENCE [LARGE SCALE GENOMIC DNA]</scope>
    <source>
        <strain evidence="3">CH2 X CH6</strain>
    </source>
</reference>
<dbReference type="PhylomeDB" id="A7SQI9"/>
<sequence length="125" mass="13909">MKAALWIAVFLCVALSTVVSIECKYCWPAMDREKCRASEKTINCREYKSMDYNSCIEVIYHGNHTIARTCYQGLKCGDARIDCMLQGPCEVKCCQKNFCNTAGKSSVSYALMATITSLSAYLSLA</sequence>
<feature type="signal peptide" evidence="1">
    <location>
        <begin position="1"/>
        <end position="20"/>
    </location>
</feature>
<dbReference type="OrthoDB" id="5984147at2759"/>
<name>A7SQI9_NEMVE</name>
<dbReference type="InterPro" id="IPR045860">
    <property type="entry name" value="Snake_toxin-like_sf"/>
</dbReference>
<accession>A7SQI9</accession>
<organism evidence="2 3">
    <name type="scientific">Nematostella vectensis</name>
    <name type="common">Starlet sea anemone</name>
    <dbReference type="NCBI Taxonomy" id="45351"/>
    <lineage>
        <taxon>Eukaryota</taxon>
        <taxon>Metazoa</taxon>
        <taxon>Cnidaria</taxon>
        <taxon>Anthozoa</taxon>
        <taxon>Hexacorallia</taxon>
        <taxon>Actiniaria</taxon>
        <taxon>Edwardsiidae</taxon>
        <taxon>Nematostella</taxon>
    </lineage>
</organism>
<dbReference type="KEGG" id="nve:5505288"/>
<dbReference type="Proteomes" id="UP000001593">
    <property type="component" value="Unassembled WGS sequence"/>
</dbReference>
<evidence type="ECO:0000256" key="1">
    <source>
        <dbReference type="SAM" id="SignalP"/>
    </source>
</evidence>
<keyword evidence="1" id="KW-0732">Signal</keyword>
<gene>
    <name evidence="2" type="ORF">NEMVEDRAFT_v1g233472</name>
</gene>
<proteinExistence type="predicted"/>
<dbReference type="HOGENOM" id="CLU_1995294_0_0_1"/>
<dbReference type="AlphaFoldDB" id="A7SQI9"/>
<keyword evidence="3" id="KW-1185">Reference proteome</keyword>
<feature type="chain" id="PRO_5002713027" evidence="1">
    <location>
        <begin position="21"/>
        <end position="125"/>
    </location>
</feature>
<dbReference type="EMBL" id="DS469746">
    <property type="protein sequence ID" value="EDO34032.1"/>
    <property type="molecule type" value="Genomic_DNA"/>
</dbReference>
<dbReference type="InParanoid" id="A7SQI9"/>
<dbReference type="SUPFAM" id="SSF57302">
    <property type="entry name" value="Snake toxin-like"/>
    <property type="match status" value="1"/>
</dbReference>
<protein>
    <submittedName>
        <fullName evidence="2">Uncharacterized protein</fullName>
    </submittedName>
</protein>
<evidence type="ECO:0000313" key="2">
    <source>
        <dbReference type="EMBL" id="EDO34032.1"/>
    </source>
</evidence>
<evidence type="ECO:0000313" key="3">
    <source>
        <dbReference type="Proteomes" id="UP000001593"/>
    </source>
</evidence>